<dbReference type="InterPro" id="IPR050447">
    <property type="entry name" value="Erg6_SMT_methyltransf"/>
</dbReference>
<gene>
    <name evidence="8" type="primary">herF</name>
</gene>
<dbReference type="GO" id="GO:0032259">
    <property type="term" value="P:methylation"/>
    <property type="evidence" value="ECO:0007669"/>
    <property type="project" value="UniProtKB-KW"/>
</dbReference>
<feature type="region of interest" description="Disordered" evidence="6">
    <location>
        <begin position="1"/>
        <end position="25"/>
    </location>
</feature>
<dbReference type="PANTHER" id="PTHR44068:SF11">
    <property type="entry name" value="GERANYL DIPHOSPHATE 2-C-METHYLTRANSFERASE"/>
    <property type="match status" value="1"/>
</dbReference>
<feature type="compositionally biased region" description="Basic and acidic residues" evidence="6">
    <location>
        <begin position="1"/>
        <end position="16"/>
    </location>
</feature>
<dbReference type="GO" id="GO:0008168">
    <property type="term" value="F:methyltransferase activity"/>
    <property type="evidence" value="ECO:0000314"/>
    <property type="project" value="CACAO"/>
</dbReference>
<dbReference type="EMBL" id="JN671974">
    <property type="protein sequence ID" value="AEZ64598.1"/>
    <property type="molecule type" value="Genomic_DNA"/>
</dbReference>
<reference evidence="8" key="1">
    <citation type="journal article" date="2012" name="Appl. Environ. Microbiol.">
        <title>Identification of the Herboxidiene Biosynthetic Gene Cluster in Streptomyces chromofuscus ATCC 49982.</title>
        <authorList>
            <person name="Shao L."/>
            <person name="Zi J."/>
            <person name="Zeng J."/>
            <person name="Zhan J."/>
        </authorList>
    </citation>
    <scope>NUCLEOTIDE SEQUENCE</scope>
    <source>
        <strain evidence="8">A7847</strain>
    </source>
</reference>
<dbReference type="GO" id="GO:0019286">
    <property type="term" value="P:glycine betaine biosynthetic process from glycine"/>
    <property type="evidence" value="ECO:0007669"/>
    <property type="project" value="UniProtKB-ARBA"/>
</dbReference>
<comment type="pathway">
    <text evidence="5">Amine and polyamine biosynthesis; betaine biosynthesis via glycine pathway; betaine from glycine: step 3/3.</text>
</comment>
<dbReference type="FunFam" id="3.40.50.150:FF:000461">
    <property type="entry name" value="Sarcosine/dimethylglycine N-methyltransferase"/>
    <property type="match status" value="1"/>
</dbReference>
<feature type="domain" description="Polyketide synthase-like methyltransferase" evidence="7">
    <location>
        <begin position="41"/>
        <end position="283"/>
    </location>
</feature>
<proteinExistence type="inferred from homology"/>
<keyword evidence="2" id="KW-0489">Methyltransferase</keyword>
<dbReference type="InterPro" id="IPR029063">
    <property type="entry name" value="SAM-dependent_MTases_sf"/>
</dbReference>
<keyword evidence="3" id="KW-0808">Transferase</keyword>
<keyword evidence="4" id="KW-0949">S-adenosyl-L-methionine</keyword>
<evidence type="ECO:0000256" key="4">
    <source>
        <dbReference type="ARBA" id="ARBA00022691"/>
    </source>
</evidence>
<dbReference type="CDD" id="cd02440">
    <property type="entry name" value="AdoMet_MTases"/>
    <property type="match status" value="1"/>
</dbReference>
<protein>
    <submittedName>
        <fullName evidence="8">Herf</fullName>
    </submittedName>
</protein>
<evidence type="ECO:0000259" key="7">
    <source>
        <dbReference type="SMART" id="SM00828"/>
    </source>
</evidence>
<dbReference type="AlphaFoldDB" id="H6UNZ8"/>
<dbReference type="GO" id="GO:0052729">
    <property type="term" value="F:dimethylglycine N-methyltransferase activity"/>
    <property type="evidence" value="ECO:0007669"/>
    <property type="project" value="UniProtKB-ARBA"/>
</dbReference>
<evidence type="ECO:0000256" key="3">
    <source>
        <dbReference type="ARBA" id="ARBA00022679"/>
    </source>
</evidence>
<dbReference type="Pfam" id="PF13649">
    <property type="entry name" value="Methyltransf_25"/>
    <property type="match status" value="1"/>
</dbReference>
<dbReference type="Gene3D" id="3.40.50.150">
    <property type="entry name" value="Vaccinia Virus protein VP39"/>
    <property type="match status" value="1"/>
</dbReference>
<evidence type="ECO:0000256" key="5">
    <source>
        <dbReference type="ARBA" id="ARBA00060542"/>
    </source>
</evidence>
<dbReference type="SUPFAM" id="SSF53335">
    <property type="entry name" value="S-adenosyl-L-methionine-dependent methyltransferases"/>
    <property type="match status" value="1"/>
</dbReference>
<dbReference type="InterPro" id="IPR041698">
    <property type="entry name" value="Methyltransf_25"/>
</dbReference>
<accession>H6UNZ8</accession>
<evidence type="ECO:0000256" key="1">
    <source>
        <dbReference type="ARBA" id="ARBA00008361"/>
    </source>
</evidence>
<organism evidence="8">
    <name type="scientific">Streptomyces chromofuscus</name>
    <dbReference type="NCBI Taxonomy" id="42881"/>
    <lineage>
        <taxon>Bacteria</taxon>
        <taxon>Bacillati</taxon>
        <taxon>Actinomycetota</taxon>
        <taxon>Actinomycetes</taxon>
        <taxon>Kitasatosporales</taxon>
        <taxon>Streptomycetaceae</taxon>
        <taxon>Streptomyces</taxon>
    </lineage>
</organism>
<dbReference type="PANTHER" id="PTHR44068">
    <property type="entry name" value="ZGC:194242"/>
    <property type="match status" value="1"/>
</dbReference>
<dbReference type="InterPro" id="IPR020803">
    <property type="entry name" value="MeTfrase_dom"/>
</dbReference>
<sequence length="297" mass="32215">MITGDRKDSEMSRSTEETPWTTEEVGHRYDRLSRVPELLAFGESLHFGYWEDPEDEGGLSDAMGRLTDLVIGGLDAGPGSRVLDLGCGVGGPAVKLASATGAEVVGITVSREQITKATGLARAEGLTGQVVFQYADAMDLPFEEGEFDAVFGLESIMHMDRPAVLAQIAKVLRPGGRLVLTDEVLRAPIPADRAEDDETVAGYLRANMIRSLATPEAYPELLTGAGLDPEAITDITDRTVRPTFRTLWRQANDRLDTILNDLGSPPAAVAEELRGWQRLAEIPEFGYLLISAHRPGR</sequence>
<evidence type="ECO:0000256" key="2">
    <source>
        <dbReference type="ARBA" id="ARBA00022603"/>
    </source>
</evidence>
<evidence type="ECO:0000313" key="8">
    <source>
        <dbReference type="EMBL" id="AEZ64598.1"/>
    </source>
</evidence>
<evidence type="ECO:0000256" key="6">
    <source>
        <dbReference type="SAM" id="MobiDB-lite"/>
    </source>
</evidence>
<comment type="similarity">
    <text evidence="1">Belongs to the methyltransferase superfamily.</text>
</comment>
<name>H6UNZ8_STRCW</name>
<dbReference type="SMART" id="SM00828">
    <property type="entry name" value="PKS_MT"/>
    <property type="match status" value="1"/>
</dbReference>